<dbReference type="AlphaFoldDB" id="A0A498QRW5"/>
<evidence type="ECO:0000313" key="1">
    <source>
        <dbReference type="EMBL" id="VBA49327.1"/>
    </source>
</evidence>
<reference evidence="1 2" key="1">
    <citation type="submission" date="2018-09" db="EMBL/GenBank/DDBJ databases">
        <authorList>
            <person name="Tagini F."/>
        </authorList>
    </citation>
    <scope>NUCLEOTIDE SEQUENCE [LARGE SCALE GENOMIC DNA]</scope>
    <source>
        <strain evidence="1 2">MK142</strain>
    </source>
</reference>
<accession>A0A498QRW5</accession>
<dbReference type="Proteomes" id="UP000268285">
    <property type="component" value="Unassembled WGS sequence"/>
</dbReference>
<sequence length="63" mass="7152">MLLKHTDVPMLTAPGMTPFPIRLVGLRKVTTSQDGRGQYLENPHFPHSVRQCYRLLSHGSDLH</sequence>
<protein>
    <submittedName>
        <fullName evidence="1">Uncharacterized protein</fullName>
    </submittedName>
</protein>
<proteinExistence type="predicted"/>
<name>A0A498QRW5_9MYCO</name>
<keyword evidence="2" id="KW-1185">Reference proteome</keyword>
<gene>
    <name evidence="1" type="ORF">LAUMK142_01838</name>
</gene>
<organism evidence="1 2">
    <name type="scientific">Mycobacterium pseudokansasii</name>
    <dbReference type="NCBI Taxonomy" id="2341080"/>
    <lineage>
        <taxon>Bacteria</taxon>
        <taxon>Bacillati</taxon>
        <taxon>Actinomycetota</taxon>
        <taxon>Actinomycetes</taxon>
        <taxon>Mycobacteriales</taxon>
        <taxon>Mycobacteriaceae</taxon>
        <taxon>Mycobacterium</taxon>
    </lineage>
</organism>
<evidence type="ECO:0000313" key="2">
    <source>
        <dbReference type="Proteomes" id="UP000268285"/>
    </source>
</evidence>
<dbReference type="EMBL" id="UPHU01000001">
    <property type="protein sequence ID" value="VBA49327.1"/>
    <property type="molecule type" value="Genomic_DNA"/>
</dbReference>